<dbReference type="NCBIfam" id="NF033521">
    <property type="entry name" value="lasso_leader_L3"/>
    <property type="match status" value="1"/>
</dbReference>
<comment type="caution">
    <text evidence="1">The sequence shown here is derived from an EMBL/GenBank/DDBJ whole genome shotgun (WGS) entry which is preliminary data.</text>
</comment>
<organism evidence="1 2">
    <name type="scientific">Actinoplanes sichuanensis</name>
    <dbReference type="NCBI Taxonomy" id="512349"/>
    <lineage>
        <taxon>Bacteria</taxon>
        <taxon>Bacillati</taxon>
        <taxon>Actinomycetota</taxon>
        <taxon>Actinomycetes</taxon>
        <taxon>Micromonosporales</taxon>
        <taxon>Micromonosporaceae</taxon>
        <taxon>Actinoplanes</taxon>
    </lineage>
</organism>
<keyword evidence="2" id="KW-1185">Reference proteome</keyword>
<dbReference type="EMBL" id="JBHTMK010000053">
    <property type="protein sequence ID" value="MFD1371843.1"/>
    <property type="molecule type" value="Genomic_DNA"/>
</dbReference>
<dbReference type="Pfam" id="PF19397">
    <property type="entry name" value="DUF5972"/>
    <property type="match status" value="1"/>
</dbReference>
<gene>
    <name evidence="1" type="ORF">ACFQ5G_41505</name>
</gene>
<dbReference type="RefSeq" id="WP_317786950.1">
    <property type="nucleotide sequence ID" value="NZ_AP028461.1"/>
</dbReference>
<reference evidence="2" key="1">
    <citation type="journal article" date="2019" name="Int. J. Syst. Evol. Microbiol.">
        <title>The Global Catalogue of Microorganisms (GCM) 10K type strain sequencing project: providing services to taxonomists for standard genome sequencing and annotation.</title>
        <authorList>
            <consortium name="The Broad Institute Genomics Platform"/>
            <consortium name="The Broad Institute Genome Sequencing Center for Infectious Disease"/>
            <person name="Wu L."/>
            <person name="Ma J."/>
        </authorList>
    </citation>
    <scope>NUCLEOTIDE SEQUENCE [LARGE SCALE GENOMIC DNA]</scope>
    <source>
        <strain evidence="2">CCM 7526</strain>
    </source>
</reference>
<dbReference type="InterPro" id="IPR046015">
    <property type="entry name" value="DUF5972"/>
</dbReference>
<name>A0ABW4AMV1_9ACTN</name>
<sequence length="47" mass="5244">MKRKDAYERPALAKAGTFRKHTAGSINPFCSRENWWSVKPYAGGCVG</sequence>
<proteinExistence type="predicted"/>
<evidence type="ECO:0000313" key="1">
    <source>
        <dbReference type="EMBL" id="MFD1371843.1"/>
    </source>
</evidence>
<dbReference type="Proteomes" id="UP001597183">
    <property type="component" value="Unassembled WGS sequence"/>
</dbReference>
<accession>A0ABW4AMV1</accession>
<evidence type="ECO:0000313" key="2">
    <source>
        <dbReference type="Proteomes" id="UP001597183"/>
    </source>
</evidence>
<protein>
    <submittedName>
        <fullName evidence="1">Keywimysin-related RiPP</fullName>
    </submittedName>
</protein>